<dbReference type="EMBL" id="PYYB01000002">
    <property type="protein sequence ID" value="PTL56432.1"/>
    <property type="molecule type" value="Genomic_DNA"/>
</dbReference>
<comment type="caution">
    <text evidence="2">The sequence shown here is derived from an EMBL/GenBank/DDBJ whole genome shotgun (WGS) entry which is preliminary data.</text>
</comment>
<dbReference type="AlphaFoldDB" id="A0A2T4UFC8"/>
<accession>A0A2T4UFC8</accession>
<protein>
    <submittedName>
        <fullName evidence="2">Uncharacterized protein</fullName>
    </submittedName>
</protein>
<dbReference type="Proteomes" id="UP000240739">
    <property type="component" value="Unassembled WGS sequence"/>
</dbReference>
<keyword evidence="1" id="KW-0175">Coiled coil</keyword>
<keyword evidence="3" id="KW-1185">Reference proteome</keyword>
<name>A0A2T4UFC8_9ACTN</name>
<organism evidence="2 3">
    <name type="scientific">Paraconexibacter algicola</name>
    <dbReference type="NCBI Taxonomy" id="2133960"/>
    <lineage>
        <taxon>Bacteria</taxon>
        <taxon>Bacillati</taxon>
        <taxon>Actinomycetota</taxon>
        <taxon>Thermoleophilia</taxon>
        <taxon>Solirubrobacterales</taxon>
        <taxon>Paraconexibacteraceae</taxon>
        <taxon>Paraconexibacter</taxon>
    </lineage>
</organism>
<evidence type="ECO:0000256" key="1">
    <source>
        <dbReference type="SAM" id="Coils"/>
    </source>
</evidence>
<evidence type="ECO:0000313" key="2">
    <source>
        <dbReference type="EMBL" id="PTL56432.1"/>
    </source>
</evidence>
<proteinExistence type="predicted"/>
<sequence>MQSPKARVGRKALWDRDTIIQAIQEWVALYGEPPRAADWNPSSARWSGQEWRVQRYRAGRADGTPWPALNAAKRPFGGSLVAAVRAAGFEPAKPGPKRRTDVDLAQADRAVISPEGRAMLEAALAEAREAGRSVAALEAKLERAQARARDLADQRDAARREARRTPKVVRERVVDDAELRRARTAAEKAGARVATLRDELASARMDAAEARTAAGRLASRLERAEATVADLRTQRRDLRAQLDDALHESAGLDQLLTEARAAGAAAAAETVVVQAQAPEAAVVREALADAAAARRAAEQADARAARADRELRETVAAVRGEPRRLAPEELAELRADGPAGPAVLATALQDLAAARRHGGEQRLAAALRRVAEAAVTWQERI</sequence>
<feature type="coiled-coil region" evidence="1">
    <location>
        <begin position="120"/>
        <end position="248"/>
    </location>
</feature>
<reference evidence="2 3" key="1">
    <citation type="submission" date="2018-03" db="EMBL/GenBank/DDBJ databases">
        <title>Aquarubrobacter algicola gen. nov., sp. nov., a novel actinobacterium isolated from shallow eutrophic lake during the end of cyanobacterial harmful algal blooms.</title>
        <authorList>
            <person name="Chun S.J."/>
        </authorList>
    </citation>
    <scope>NUCLEOTIDE SEQUENCE [LARGE SCALE GENOMIC DNA]</scope>
    <source>
        <strain evidence="2 3">Seoho-28</strain>
    </source>
</reference>
<gene>
    <name evidence="2" type="ORF">C7Y72_15840</name>
</gene>
<evidence type="ECO:0000313" key="3">
    <source>
        <dbReference type="Proteomes" id="UP000240739"/>
    </source>
</evidence>
<feature type="coiled-coil region" evidence="1">
    <location>
        <begin position="283"/>
        <end position="317"/>
    </location>
</feature>